<protein>
    <submittedName>
        <fullName evidence="2">Uncharacterized protein</fullName>
    </submittedName>
</protein>
<dbReference type="Proteomes" id="UP000289738">
    <property type="component" value="Chromosome A06"/>
</dbReference>
<evidence type="ECO:0000256" key="1">
    <source>
        <dbReference type="SAM" id="MobiDB-lite"/>
    </source>
</evidence>
<keyword evidence="3" id="KW-1185">Reference proteome</keyword>
<name>A0A445CXJ6_ARAHY</name>
<sequence length="250" mass="27251">MQPTILSSLRIPTTATTHHPTSELELIAEPFSPFSICRPLCPSSLCRCGSRRFAAPRGGSLTLRCSSPWVVAASRILAVGPRRFSPPRRFSFSPPRWRRFCFYAPHRVSPSLLIRRGFSSSRGVSQSKRLTFVVSNVCKQTLPHSKFPNLLEGQNGRSLNLSLRTPHHGITGIRHCSVSQAAYQGFLINPRDSSSHSSSEQPPQPLEHSSSRTATASPLASPPLGKSKNEAAASPQLLSTSTINSSSELL</sequence>
<comment type="caution">
    <text evidence="2">The sequence shown here is derived from an EMBL/GenBank/DDBJ whole genome shotgun (WGS) entry which is preliminary data.</text>
</comment>
<evidence type="ECO:0000313" key="2">
    <source>
        <dbReference type="EMBL" id="RYR55649.1"/>
    </source>
</evidence>
<proteinExistence type="predicted"/>
<feature type="compositionally biased region" description="Polar residues" evidence="1">
    <location>
        <begin position="236"/>
        <end position="250"/>
    </location>
</feature>
<accession>A0A445CXJ6</accession>
<gene>
    <name evidence="2" type="ORF">Ahy_A06g030832</name>
</gene>
<organism evidence="2 3">
    <name type="scientific">Arachis hypogaea</name>
    <name type="common">Peanut</name>
    <dbReference type="NCBI Taxonomy" id="3818"/>
    <lineage>
        <taxon>Eukaryota</taxon>
        <taxon>Viridiplantae</taxon>
        <taxon>Streptophyta</taxon>
        <taxon>Embryophyta</taxon>
        <taxon>Tracheophyta</taxon>
        <taxon>Spermatophyta</taxon>
        <taxon>Magnoliopsida</taxon>
        <taxon>eudicotyledons</taxon>
        <taxon>Gunneridae</taxon>
        <taxon>Pentapetalae</taxon>
        <taxon>rosids</taxon>
        <taxon>fabids</taxon>
        <taxon>Fabales</taxon>
        <taxon>Fabaceae</taxon>
        <taxon>Papilionoideae</taxon>
        <taxon>50 kb inversion clade</taxon>
        <taxon>dalbergioids sensu lato</taxon>
        <taxon>Dalbergieae</taxon>
        <taxon>Pterocarpus clade</taxon>
        <taxon>Arachis</taxon>
    </lineage>
</organism>
<reference evidence="2 3" key="1">
    <citation type="submission" date="2019-01" db="EMBL/GenBank/DDBJ databases">
        <title>Sequencing of cultivated peanut Arachis hypogaea provides insights into genome evolution and oil improvement.</title>
        <authorList>
            <person name="Chen X."/>
        </authorList>
    </citation>
    <scope>NUCLEOTIDE SEQUENCE [LARGE SCALE GENOMIC DNA]</scope>
    <source>
        <strain evidence="3">cv. Fuhuasheng</strain>
        <tissue evidence="2">Leaves</tissue>
    </source>
</reference>
<evidence type="ECO:0000313" key="3">
    <source>
        <dbReference type="Proteomes" id="UP000289738"/>
    </source>
</evidence>
<dbReference type="EMBL" id="SDMP01000006">
    <property type="protein sequence ID" value="RYR55649.1"/>
    <property type="molecule type" value="Genomic_DNA"/>
</dbReference>
<dbReference type="AlphaFoldDB" id="A0A445CXJ6"/>
<feature type="region of interest" description="Disordered" evidence="1">
    <location>
        <begin position="189"/>
        <end position="250"/>
    </location>
</feature>